<dbReference type="PANTHER" id="PTHR48081">
    <property type="entry name" value="AB HYDROLASE SUPERFAMILY PROTEIN C4A8.06C"/>
    <property type="match status" value="1"/>
</dbReference>
<dbReference type="EMBL" id="JPVT01000173">
    <property type="protein sequence ID" value="KFN90190.1"/>
    <property type="molecule type" value="Genomic_DNA"/>
</dbReference>
<dbReference type="InterPro" id="IPR029058">
    <property type="entry name" value="AB_hydrolase_fold"/>
</dbReference>
<dbReference type="Proteomes" id="UP000029381">
    <property type="component" value="Unassembled WGS sequence"/>
</dbReference>
<evidence type="ECO:0000313" key="4">
    <source>
        <dbReference type="Proteomes" id="UP000029381"/>
    </source>
</evidence>
<reference evidence="3 4" key="1">
    <citation type="submission" date="2014-08" db="EMBL/GenBank/DDBJ databases">
        <title>Genome sequence of Tetragenococcus muriaticus.</title>
        <authorList>
            <person name="Chuea-nongthon C."/>
            <person name="Rodtong S."/>
            <person name="Yongsawatdigul J."/>
            <person name="Steele J.L."/>
            <person name="Liu X.-y."/>
            <person name="Speers J."/>
            <person name="Glasner J.D."/>
            <person name="Neeno-Eckwall E.C."/>
        </authorList>
    </citation>
    <scope>NUCLEOTIDE SEQUENCE [LARGE SCALE GENOMIC DNA]</scope>
    <source>
        <strain evidence="3 4">3MR10-3</strain>
    </source>
</reference>
<dbReference type="RefSeq" id="WP_038023777.1">
    <property type="nucleotide sequence ID" value="NZ_JPVT01000173.1"/>
</dbReference>
<comment type="caution">
    <text evidence="3">The sequence shown here is derived from an EMBL/GenBank/DDBJ whole genome shotgun (WGS) entry which is preliminary data.</text>
</comment>
<proteinExistence type="predicted"/>
<accession>A0A091C0D8</accession>
<evidence type="ECO:0000256" key="1">
    <source>
        <dbReference type="ARBA" id="ARBA00022801"/>
    </source>
</evidence>
<evidence type="ECO:0000313" key="3">
    <source>
        <dbReference type="EMBL" id="KFN90190.1"/>
    </source>
</evidence>
<dbReference type="AlphaFoldDB" id="A0A091C0D8"/>
<gene>
    <name evidence="3" type="ORF">TMU3MR103_1637</name>
</gene>
<name>A0A091C0D8_9ENTE</name>
<dbReference type="Pfam" id="PF07859">
    <property type="entry name" value="Abhydrolase_3"/>
    <property type="match status" value="1"/>
</dbReference>
<dbReference type="EC" id="3.-.-.-" evidence="3"/>
<organism evidence="3 4">
    <name type="scientific">Tetragenococcus muriaticus 3MR10-3</name>
    <dbReference type="NCBI Taxonomy" id="1302648"/>
    <lineage>
        <taxon>Bacteria</taxon>
        <taxon>Bacillati</taxon>
        <taxon>Bacillota</taxon>
        <taxon>Bacilli</taxon>
        <taxon>Lactobacillales</taxon>
        <taxon>Enterococcaceae</taxon>
        <taxon>Tetragenococcus</taxon>
    </lineage>
</organism>
<dbReference type="PANTHER" id="PTHR48081:SF8">
    <property type="entry name" value="ALPHA_BETA HYDROLASE FOLD-3 DOMAIN-CONTAINING PROTEIN-RELATED"/>
    <property type="match status" value="1"/>
</dbReference>
<keyword evidence="1 3" id="KW-0378">Hydrolase</keyword>
<dbReference type="GO" id="GO:0016787">
    <property type="term" value="F:hydrolase activity"/>
    <property type="evidence" value="ECO:0007669"/>
    <property type="project" value="UniProtKB-KW"/>
</dbReference>
<keyword evidence="4" id="KW-1185">Reference proteome</keyword>
<dbReference type="InterPro" id="IPR050300">
    <property type="entry name" value="GDXG_lipolytic_enzyme"/>
</dbReference>
<protein>
    <submittedName>
        <fullName evidence="3">Lipase</fullName>
        <ecNumber evidence="3">3.-.-.-</ecNumber>
    </submittedName>
</protein>
<dbReference type="Gene3D" id="3.40.50.1820">
    <property type="entry name" value="alpha/beta hydrolase"/>
    <property type="match status" value="1"/>
</dbReference>
<dbReference type="SUPFAM" id="SSF53474">
    <property type="entry name" value="alpha/beta-Hydrolases"/>
    <property type="match status" value="1"/>
</dbReference>
<sequence length="321" mass="36230">MKVTNDMMHPEIRSIGKVIRGGGIRFKNENSFFRVQKLLNATRDILRPKDLQWKNYTTLSSHNEQLRFAVAKSKQPESNVVGLLWIHGGGYGVGTPEQDSPFVRKLINATNCVAVLPDYRLSIDEPYPAALEDCYDTLIWMKEHAKELGIRTDQIFVGGDSAGGGLAAAVTLLARDRGEVNIAFQMPLFPMLDDRMITSSSQNNDAPVWDSQANRVAWQMYLGKNHQSKDISSYAAPARTTNYQNLPPTYTFVGDIEPFYDETRIYIKNLQKAGVKASMDVYPGCFHGFDQLIHTKVAQEANVNYIAQFIFASRYYFAPQR</sequence>
<feature type="domain" description="Alpha/beta hydrolase fold-3" evidence="2">
    <location>
        <begin position="83"/>
        <end position="289"/>
    </location>
</feature>
<dbReference type="InterPro" id="IPR013094">
    <property type="entry name" value="AB_hydrolase_3"/>
</dbReference>
<evidence type="ECO:0000259" key="2">
    <source>
        <dbReference type="Pfam" id="PF07859"/>
    </source>
</evidence>
<dbReference type="PATRIC" id="fig|1302648.3.peg.1599"/>